<dbReference type="STRING" id="1125876.SAMN05443292_1064"/>
<dbReference type="AlphaFoldDB" id="A0A1I3EGD8"/>
<name>A0A1I3EGD8_9FLAO</name>
<reference evidence="1 2" key="1">
    <citation type="submission" date="2016-10" db="EMBL/GenBank/DDBJ databases">
        <authorList>
            <person name="de Groot N.N."/>
        </authorList>
    </citation>
    <scope>NUCLEOTIDE SEQUENCE [LARGE SCALE GENOMIC DNA]</scope>
    <source>
        <strain evidence="1 2">DSM 26000</strain>
    </source>
</reference>
<proteinExistence type="predicted"/>
<gene>
    <name evidence="1" type="ORF">SAMN05443292_1064</name>
</gene>
<keyword evidence="2" id="KW-1185">Reference proteome</keyword>
<dbReference type="EMBL" id="FOQT01000001">
    <property type="protein sequence ID" value="SFH98006.1"/>
    <property type="molecule type" value="Genomic_DNA"/>
</dbReference>
<organism evidence="1 2">
    <name type="scientific">Halpernia frigidisoli</name>
    <dbReference type="NCBI Taxonomy" id="1125876"/>
    <lineage>
        <taxon>Bacteria</taxon>
        <taxon>Pseudomonadati</taxon>
        <taxon>Bacteroidota</taxon>
        <taxon>Flavobacteriia</taxon>
        <taxon>Flavobacteriales</taxon>
        <taxon>Weeksellaceae</taxon>
        <taxon>Chryseobacterium group</taxon>
        <taxon>Halpernia</taxon>
    </lineage>
</organism>
<sequence>MKTVSKDAVFFCFRSKTIFVFFEDWSRVPLYLFLQENNEKEQISVKQKKDAASPGAKFERHFFVRRFGKISVNLIKPKNG</sequence>
<dbReference type="Proteomes" id="UP000198931">
    <property type="component" value="Unassembled WGS sequence"/>
</dbReference>
<evidence type="ECO:0000313" key="2">
    <source>
        <dbReference type="Proteomes" id="UP000198931"/>
    </source>
</evidence>
<protein>
    <submittedName>
        <fullName evidence="1">Uncharacterized protein</fullName>
    </submittedName>
</protein>
<accession>A0A1I3EGD8</accession>
<evidence type="ECO:0000313" key="1">
    <source>
        <dbReference type="EMBL" id="SFH98006.1"/>
    </source>
</evidence>